<sequence>MMLTENDVIAAVCNKLEHMGFDIKQKLHTSEPGIDIIAVRDGFTLLIEAKGETSVL</sequence>
<evidence type="ECO:0000313" key="1">
    <source>
        <dbReference type="EMBL" id="MFC4306219.1"/>
    </source>
</evidence>
<dbReference type="EMBL" id="JBHSED010000058">
    <property type="protein sequence ID" value="MFC4306219.1"/>
    <property type="molecule type" value="Genomic_DNA"/>
</dbReference>
<comment type="caution">
    <text evidence="1">The sequence shown here is derived from an EMBL/GenBank/DDBJ whole genome shotgun (WGS) entry which is preliminary data.</text>
</comment>
<gene>
    <name evidence="1" type="ORF">ACFO1S_22565</name>
</gene>
<dbReference type="SUPFAM" id="SSF52980">
    <property type="entry name" value="Restriction endonuclease-like"/>
    <property type="match status" value="1"/>
</dbReference>
<dbReference type="RefSeq" id="WP_204601708.1">
    <property type="nucleotide sequence ID" value="NZ_JBHSED010000058.1"/>
</dbReference>
<reference evidence="2" key="1">
    <citation type="journal article" date="2019" name="Int. J. Syst. Evol. Microbiol.">
        <title>The Global Catalogue of Microorganisms (GCM) 10K type strain sequencing project: providing services to taxonomists for standard genome sequencing and annotation.</title>
        <authorList>
            <consortium name="The Broad Institute Genomics Platform"/>
            <consortium name="The Broad Institute Genome Sequencing Center for Infectious Disease"/>
            <person name="Wu L."/>
            <person name="Ma J."/>
        </authorList>
    </citation>
    <scope>NUCLEOTIDE SEQUENCE [LARGE SCALE GENOMIC DNA]</scope>
    <source>
        <strain evidence="2">CGMCC 4.1641</strain>
    </source>
</reference>
<dbReference type="InterPro" id="IPR011335">
    <property type="entry name" value="Restrct_endonuc-II-like"/>
</dbReference>
<proteinExistence type="predicted"/>
<evidence type="ECO:0000313" key="2">
    <source>
        <dbReference type="Proteomes" id="UP001595755"/>
    </source>
</evidence>
<accession>A0ABV8SID6</accession>
<dbReference type="Proteomes" id="UP001595755">
    <property type="component" value="Unassembled WGS sequence"/>
</dbReference>
<protein>
    <submittedName>
        <fullName evidence="1">Uncharacterized protein</fullName>
    </submittedName>
</protein>
<keyword evidence="2" id="KW-1185">Reference proteome</keyword>
<name>A0ABV8SID6_9BACL</name>
<organism evidence="1 2">
    <name type="scientific">Cohnella boryungensis</name>
    <dbReference type="NCBI Taxonomy" id="768479"/>
    <lineage>
        <taxon>Bacteria</taxon>
        <taxon>Bacillati</taxon>
        <taxon>Bacillota</taxon>
        <taxon>Bacilli</taxon>
        <taxon>Bacillales</taxon>
        <taxon>Paenibacillaceae</taxon>
        <taxon>Cohnella</taxon>
    </lineage>
</organism>